<reference evidence="4" key="1">
    <citation type="submission" date="2016-07" db="EMBL/GenBank/DDBJ databases">
        <authorList>
            <person name="Bretaudeau A."/>
        </authorList>
    </citation>
    <scope>NUCLEOTIDE SEQUENCE</scope>
    <source>
        <strain evidence="4">Rice</strain>
        <tissue evidence="4">Whole body</tissue>
    </source>
</reference>
<dbReference type="PROSITE" id="PS50158">
    <property type="entry name" value="ZF_CCHC"/>
    <property type="match status" value="1"/>
</dbReference>
<dbReference type="PANTHER" id="PTHR47331">
    <property type="entry name" value="PHD-TYPE DOMAIN-CONTAINING PROTEIN"/>
    <property type="match status" value="1"/>
</dbReference>
<keyword evidence="1" id="KW-0479">Metal-binding</keyword>
<dbReference type="Pfam" id="PF18701">
    <property type="entry name" value="DUF5641"/>
    <property type="match status" value="1"/>
</dbReference>
<dbReference type="Pfam" id="PF05380">
    <property type="entry name" value="Peptidase_A17"/>
    <property type="match status" value="1"/>
</dbReference>
<dbReference type="InterPro" id="IPR043502">
    <property type="entry name" value="DNA/RNA_pol_sf"/>
</dbReference>
<dbReference type="AlphaFoldDB" id="A0A2H1VIL7"/>
<organism evidence="4">
    <name type="scientific">Spodoptera frugiperda</name>
    <name type="common">Fall armyworm</name>
    <dbReference type="NCBI Taxonomy" id="7108"/>
    <lineage>
        <taxon>Eukaryota</taxon>
        <taxon>Metazoa</taxon>
        <taxon>Ecdysozoa</taxon>
        <taxon>Arthropoda</taxon>
        <taxon>Hexapoda</taxon>
        <taxon>Insecta</taxon>
        <taxon>Pterygota</taxon>
        <taxon>Neoptera</taxon>
        <taxon>Endopterygota</taxon>
        <taxon>Lepidoptera</taxon>
        <taxon>Glossata</taxon>
        <taxon>Ditrysia</taxon>
        <taxon>Noctuoidea</taxon>
        <taxon>Noctuidae</taxon>
        <taxon>Amphipyrinae</taxon>
        <taxon>Spodoptera</taxon>
    </lineage>
</organism>
<evidence type="ECO:0000259" key="3">
    <source>
        <dbReference type="PROSITE" id="PS50158"/>
    </source>
</evidence>
<dbReference type="GO" id="GO:0003676">
    <property type="term" value="F:nucleic acid binding"/>
    <property type="evidence" value="ECO:0007669"/>
    <property type="project" value="InterPro"/>
</dbReference>
<accession>A0A2H1VIL7</accession>
<evidence type="ECO:0000256" key="2">
    <source>
        <dbReference type="SAM" id="MobiDB-lite"/>
    </source>
</evidence>
<dbReference type="EMBL" id="ODYU01002772">
    <property type="protein sequence ID" value="SOQ40675.1"/>
    <property type="molecule type" value="Genomic_DNA"/>
</dbReference>
<dbReference type="Gene3D" id="2.40.70.10">
    <property type="entry name" value="Acid Proteases"/>
    <property type="match status" value="1"/>
</dbReference>
<dbReference type="PANTHER" id="PTHR47331:SF4">
    <property type="entry name" value="PEPTIDASE S1 DOMAIN-CONTAINING PROTEIN"/>
    <property type="match status" value="1"/>
</dbReference>
<protein>
    <submittedName>
        <fullName evidence="4">SFRICE_017230</fullName>
    </submittedName>
</protein>
<dbReference type="SUPFAM" id="SSF56672">
    <property type="entry name" value="DNA/RNA polymerases"/>
    <property type="match status" value="1"/>
</dbReference>
<sequence length="1136" mass="128571">MTTESDKHSIKFRELSLKQSVQLSSIQLVELTLKLSKCESLSNKFDDLQTEIEVLNHKNLDSEIDERDSIEQDIILCIATARTVIEDANNQAEAPDHVTKNLRALANLGRPTDKWDDIIIFMMTSKLDSHSLMKWEELQNTFDADDDLPTLTQFHRFLTDRAGVLEAINRSKTDSTNRMPREISRPSQSSQNQSHANNKQQNNNFNNKNNKSYVKSFISNQQRQKGINCVVCNESHKLYSCPTFKNKSVSERLADVQKYNLCHNCLREGHQAADCTLGPCIFKECNERHNSLLHQSRAVLSTNSAEVLSSFSEPYTDHVFLSTVVIEVSNPLTNATEKVRALLDCGSQSSLITKALKHKLQLDTNQTNEINIIGIGNNLCHKVTESCKIILKSMNNPFSVTLSCLVLDELTGELPRAPINIKHIKLPDYMKLADPSFNVPAKADVILGADIFWDVVGSEQYSLGPKNPKLISSQFGWLVAGPMFSSYSKYIQCNHSSSSNKSYKSDSIANIEQNLTKFWEVEELPQRTSLSPSERLCEEHFIANTTRLSSGRFCVKLPLLDNPNTLGDSYNLAKIRLLNLEKRFQDESQPIKTHKLNTVTYGTASASYLSTRCLWQVGEECEDEFIKSIIQNDFYVDDLITGSDNADELQHIKESVSKALNSACFPMRKYKSNLTSILHDSTHTQQDKLITSESSSTLGLGWNPSTDNLHFPTKPLTVSGKLTKRIIMSNSLKIFDPLGLLSPSIIIPKIMLQKLWLLKIDWDDPVPQDIQESWDDFVNNLHSLAKLQIPRYVSCDNAKFIEIHAFSDASQCAYGACVYVKSINQNNEVSIKLLCAKSKVAPLKPVTIPRLELCAALLAARLTRTVCSAMRYQYSRVVHWCDSSVVLAWIHSVPRNLKTFVANRIGEIVEITQPSSWRYVPTSENPADHISRGVNPSQLETLNLWWNGPCFLYHDESGWPSLNLNIASKVDLPEMKTNLHTTIVEQLINFENYSSFTKLQRVIAFVKRFIYNSKNPHVKRTGFLTTDELNQSFYSLCFMAQQQTFSRRQKWLKDTPQLKVDDLVLIKEENLPPLCWRLGRVTKLFPGPDGVIRVADVRTSTNCLRRALVRLCPLPGPEEEVSIEREAFQRGEHGAA</sequence>
<dbReference type="GO" id="GO:0008270">
    <property type="term" value="F:zinc ion binding"/>
    <property type="evidence" value="ECO:0007669"/>
    <property type="project" value="UniProtKB-KW"/>
</dbReference>
<evidence type="ECO:0000256" key="1">
    <source>
        <dbReference type="PROSITE-ProRule" id="PRU00047"/>
    </source>
</evidence>
<feature type="compositionally biased region" description="Low complexity" evidence="2">
    <location>
        <begin position="187"/>
        <end position="210"/>
    </location>
</feature>
<dbReference type="InterPro" id="IPR040676">
    <property type="entry name" value="DUF5641"/>
</dbReference>
<gene>
    <name evidence="4" type="ORF">SFRICE_017230</name>
</gene>
<dbReference type="InterPro" id="IPR001878">
    <property type="entry name" value="Znf_CCHC"/>
</dbReference>
<dbReference type="InterPro" id="IPR008042">
    <property type="entry name" value="Retrotrans_Pao"/>
</dbReference>
<dbReference type="InterPro" id="IPR021109">
    <property type="entry name" value="Peptidase_aspartic_dom_sf"/>
</dbReference>
<keyword evidence="1" id="KW-0862">Zinc</keyword>
<dbReference type="GO" id="GO:0071897">
    <property type="term" value="P:DNA biosynthetic process"/>
    <property type="evidence" value="ECO:0007669"/>
    <property type="project" value="UniProtKB-ARBA"/>
</dbReference>
<proteinExistence type="predicted"/>
<evidence type="ECO:0000313" key="4">
    <source>
        <dbReference type="EMBL" id="SOQ40675.1"/>
    </source>
</evidence>
<feature type="compositionally biased region" description="Basic and acidic residues" evidence="2">
    <location>
        <begin position="169"/>
        <end position="184"/>
    </location>
</feature>
<feature type="domain" description="CCHC-type" evidence="3">
    <location>
        <begin position="262"/>
        <end position="275"/>
    </location>
</feature>
<keyword evidence="1" id="KW-0863">Zinc-finger</keyword>
<feature type="region of interest" description="Disordered" evidence="2">
    <location>
        <begin position="168"/>
        <end position="210"/>
    </location>
</feature>
<name>A0A2H1VIL7_SPOFR</name>